<dbReference type="PANTHER" id="PTHR40469">
    <property type="entry name" value="SECRETED GLYCOSYL HYDROLASE"/>
    <property type="match status" value="1"/>
</dbReference>
<dbReference type="Proteomes" id="UP000255265">
    <property type="component" value="Unassembled WGS sequence"/>
</dbReference>
<evidence type="ECO:0000313" key="4">
    <source>
        <dbReference type="EMBL" id="RDI24211.1"/>
    </source>
</evidence>
<dbReference type="EMBL" id="QQAV01000005">
    <property type="protein sequence ID" value="RDI24211.1"/>
    <property type="molecule type" value="Genomic_DNA"/>
</dbReference>
<feature type="compositionally biased region" description="Pro residues" evidence="1">
    <location>
        <begin position="57"/>
        <end position="72"/>
    </location>
</feature>
<dbReference type="Pfam" id="PF06283">
    <property type="entry name" value="ThuA"/>
    <property type="match status" value="1"/>
</dbReference>
<dbReference type="SUPFAM" id="SSF52317">
    <property type="entry name" value="Class I glutamine amidotransferase-like"/>
    <property type="match status" value="1"/>
</dbReference>
<gene>
    <name evidence="4" type="ORF">DFR41_105126</name>
</gene>
<evidence type="ECO:0000256" key="1">
    <source>
        <dbReference type="SAM" id="MobiDB-lite"/>
    </source>
</evidence>
<feature type="signal peptide" evidence="2">
    <location>
        <begin position="1"/>
        <end position="22"/>
    </location>
</feature>
<name>A0A370FDU2_9BURK</name>
<feature type="domain" description="ThuA-like" evidence="3">
    <location>
        <begin position="106"/>
        <end position="330"/>
    </location>
</feature>
<reference evidence="4 5" key="1">
    <citation type="submission" date="2018-07" db="EMBL/GenBank/DDBJ databases">
        <title>Genomic Encyclopedia of Type Strains, Phase IV (KMG-IV): sequencing the most valuable type-strain genomes for metagenomic binning, comparative biology and taxonomic classification.</title>
        <authorList>
            <person name="Goeker M."/>
        </authorList>
    </citation>
    <scope>NUCLEOTIDE SEQUENCE [LARGE SCALE GENOMIC DNA]</scope>
    <source>
        <strain evidence="4 5">DSM 21352</strain>
    </source>
</reference>
<protein>
    <recommendedName>
        <fullName evidence="3">ThuA-like domain-containing protein</fullName>
    </recommendedName>
</protein>
<dbReference type="AlphaFoldDB" id="A0A370FDU2"/>
<proteinExistence type="predicted"/>
<feature type="chain" id="PRO_5016713049" description="ThuA-like domain-containing protein" evidence="2">
    <location>
        <begin position="23"/>
        <end position="361"/>
    </location>
</feature>
<sequence>MTLFHAQLLRAATAACLGLALAACGGGSGGNDNAAAAALLAAASANNPPASGNNPPATTPPTTTPPDDPAPADPEDDSFDTYYNVCRGTNPKCYHDWGAFASTPDRVLIYSRTAGPRHANLGTPMAAGLNPTLNPDNLMQIGLIRMLKAEGITADWTEDVSVLSGRINNYKAVIFASPNRDTLWNDAVTTSKDAARTALRNYMRRGGGFVGLHNAFGAEYTWPYYEGLLGNANFYNHGPNRAGDVLIVADDPSTKDLPKRFSFQDEWYNLEPFPTNVKFLATVDTSTLKPLTAAPHPGHEGFHPVAWCQYYDGGRAWVTSLGHNGDSFAENYSGVGSEFFQKLIVQGVKSAMGLTPFCTTP</sequence>
<feature type="compositionally biased region" description="Low complexity" evidence="1">
    <location>
        <begin position="47"/>
        <end position="56"/>
    </location>
</feature>
<accession>A0A370FDU2</accession>
<comment type="caution">
    <text evidence="4">The sequence shown here is derived from an EMBL/GenBank/DDBJ whole genome shotgun (WGS) entry which is preliminary data.</text>
</comment>
<keyword evidence="2" id="KW-0732">Signal</keyword>
<dbReference type="PANTHER" id="PTHR40469:SF2">
    <property type="entry name" value="GALACTOSE-BINDING DOMAIN-LIKE SUPERFAMILY PROTEIN"/>
    <property type="match status" value="1"/>
</dbReference>
<dbReference type="InterPro" id="IPR029010">
    <property type="entry name" value="ThuA-like"/>
</dbReference>
<evidence type="ECO:0000259" key="3">
    <source>
        <dbReference type="Pfam" id="PF06283"/>
    </source>
</evidence>
<feature type="region of interest" description="Disordered" evidence="1">
    <location>
        <begin position="47"/>
        <end position="79"/>
    </location>
</feature>
<evidence type="ECO:0000256" key="2">
    <source>
        <dbReference type="SAM" id="SignalP"/>
    </source>
</evidence>
<dbReference type="Gene3D" id="3.40.50.880">
    <property type="match status" value="1"/>
</dbReference>
<dbReference type="InterPro" id="IPR029062">
    <property type="entry name" value="Class_I_gatase-like"/>
</dbReference>
<organism evidence="4 5">
    <name type="scientific">Pseudacidovorax intermedius</name>
    <dbReference type="NCBI Taxonomy" id="433924"/>
    <lineage>
        <taxon>Bacteria</taxon>
        <taxon>Pseudomonadati</taxon>
        <taxon>Pseudomonadota</taxon>
        <taxon>Betaproteobacteria</taxon>
        <taxon>Burkholderiales</taxon>
        <taxon>Comamonadaceae</taxon>
        <taxon>Pseudacidovorax</taxon>
    </lineage>
</organism>
<evidence type="ECO:0000313" key="5">
    <source>
        <dbReference type="Proteomes" id="UP000255265"/>
    </source>
</evidence>
<keyword evidence="5" id="KW-1185">Reference proteome</keyword>
<dbReference type="RefSeq" id="WP_244917758.1">
    <property type="nucleotide sequence ID" value="NZ_QQAV01000005.1"/>
</dbReference>